<feature type="transmembrane region" description="Helical" evidence="1">
    <location>
        <begin position="111"/>
        <end position="130"/>
    </location>
</feature>
<evidence type="ECO:0000313" key="3">
    <source>
        <dbReference type="Proteomes" id="UP000547674"/>
    </source>
</evidence>
<comment type="caution">
    <text evidence="2">The sequence shown here is derived from an EMBL/GenBank/DDBJ whole genome shotgun (WGS) entry which is preliminary data.</text>
</comment>
<dbReference type="EMBL" id="JABDJR010000086">
    <property type="protein sequence ID" value="NNF05604.1"/>
    <property type="molecule type" value="Genomic_DNA"/>
</dbReference>
<reference evidence="2 3" key="1">
    <citation type="submission" date="2020-03" db="EMBL/GenBank/DDBJ databases">
        <title>Metabolic flexibility allows generalist bacteria to become dominant in a frequently disturbed ecosystem.</title>
        <authorList>
            <person name="Chen Y.-J."/>
            <person name="Leung P.M."/>
            <person name="Bay S.K."/>
            <person name="Hugenholtz P."/>
            <person name="Kessler A.J."/>
            <person name="Shelley G."/>
            <person name="Waite D.W."/>
            <person name="Cook P.L."/>
            <person name="Greening C."/>
        </authorList>
    </citation>
    <scope>NUCLEOTIDE SEQUENCE [LARGE SCALE GENOMIC DNA]</scope>
    <source>
        <strain evidence="2">SS_bin_28</strain>
    </source>
</reference>
<accession>A0A7Y2E981</accession>
<sequence length="182" mass="18844">MSGTMKQGGALLIIILLALVSGSLYNRGPMELGLVGNENFYWDTALGLQSADSPAPNLSGVESVIYPHFLSLIAGDEAGAIKKARVLQSRLLLSLLGALVFFLLRTKLSPAPALAGSLAAVFSAPAVVSAGNLDPSAITAVLAMVGLLLISLRNTLPFWILGGIFLGLSALSFPAWGWAALV</sequence>
<dbReference type="AlphaFoldDB" id="A0A7Y2E981"/>
<gene>
    <name evidence="2" type="ORF">HKN21_02475</name>
</gene>
<name>A0A7Y2E981_UNCEI</name>
<dbReference type="Proteomes" id="UP000547674">
    <property type="component" value="Unassembled WGS sequence"/>
</dbReference>
<feature type="transmembrane region" description="Helical" evidence="1">
    <location>
        <begin position="87"/>
        <end position="104"/>
    </location>
</feature>
<evidence type="ECO:0000256" key="1">
    <source>
        <dbReference type="SAM" id="Phobius"/>
    </source>
</evidence>
<proteinExistence type="predicted"/>
<keyword evidence="1" id="KW-1133">Transmembrane helix</keyword>
<keyword evidence="1" id="KW-0812">Transmembrane</keyword>
<feature type="non-terminal residue" evidence="2">
    <location>
        <position position="182"/>
    </location>
</feature>
<protein>
    <submittedName>
        <fullName evidence="2">Uncharacterized protein</fullName>
    </submittedName>
</protein>
<keyword evidence="1" id="KW-0472">Membrane</keyword>
<evidence type="ECO:0000313" key="2">
    <source>
        <dbReference type="EMBL" id="NNF05604.1"/>
    </source>
</evidence>
<feature type="transmembrane region" description="Helical" evidence="1">
    <location>
        <begin position="159"/>
        <end position="179"/>
    </location>
</feature>
<organism evidence="2 3">
    <name type="scientific">Eiseniibacteriota bacterium</name>
    <dbReference type="NCBI Taxonomy" id="2212470"/>
    <lineage>
        <taxon>Bacteria</taxon>
        <taxon>Candidatus Eiseniibacteriota</taxon>
    </lineage>
</organism>
<feature type="transmembrane region" description="Helical" evidence="1">
    <location>
        <begin position="136"/>
        <end position="152"/>
    </location>
</feature>